<protein>
    <submittedName>
        <fullName evidence="1">Uncharacterized protein</fullName>
    </submittedName>
</protein>
<name>A0A6J4JQ10_9ACTN</name>
<organism evidence="1">
    <name type="scientific">uncultured Friedmanniella sp</name>
    <dbReference type="NCBI Taxonomy" id="335381"/>
    <lineage>
        <taxon>Bacteria</taxon>
        <taxon>Bacillati</taxon>
        <taxon>Actinomycetota</taxon>
        <taxon>Actinomycetes</taxon>
        <taxon>Propionibacteriales</taxon>
        <taxon>Nocardioidaceae</taxon>
        <taxon>Friedmanniella</taxon>
        <taxon>environmental samples</taxon>
    </lineage>
</organism>
<reference evidence="1" key="1">
    <citation type="submission" date="2020-02" db="EMBL/GenBank/DDBJ databases">
        <authorList>
            <person name="Meier V. D."/>
        </authorList>
    </citation>
    <scope>NUCLEOTIDE SEQUENCE</scope>
    <source>
        <strain evidence="1">AVDCRST_MAG48</strain>
    </source>
</reference>
<proteinExistence type="predicted"/>
<feature type="non-terminal residue" evidence="1">
    <location>
        <position position="1"/>
    </location>
</feature>
<dbReference type="EMBL" id="CADCTS010000002">
    <property type="protein sequence ID" value="CAA9284447.1"/>
    <property type="molecule type" value="Genomic_DNA"/>
</dbReference>
<evidence type="ECO:0000313" key="1">
    <source>
        <dbReference type="EMBL" id="CAA9284447.1"/>
    </source>
</evidence>
<gene>
    <name evidence="1" type="ORF">AVDCRST_MAG48-13</name>
</gene>
<dbReference type="AlphaFoldDB" id="A0A6J4JQ10"/>
<accession>A0A6J4JQ10</accession>
<sequence length="70" mass="7357">VEPGHLPSGARQQVAAAVHQAAVADAAEHLSAALPRGDAELVVELREHLEHPELRSAGPSSILEGEVRRP</sequence>